<name>A0AAE0Z509_9GAST</name>
<sequence length="70" mass="8129">MRHKCQMDFKGTLNSTESHMLLAPAYPYRTASVVLCIGRIEIQSKRNKLSRSTKFSCIFNWLNSNYQQSV</sequence>
<reference evidence="1" key="1">
    <citation type="journal article" date="2023" name="G3 (Bethesda)">
        <title>A reference genome for the long-term kleptoplast-retaining sea slug Elysia crispata morphotype clarki.</title>
        <authorList>
            <person name="Eastman K.E."/>
            <person name="Pendleton A.L."/>
            <person name="Shaikh M.A."/>
            <person name="Suttiyut T."/>
            <person name="Ogas R."/>
            <person name="Tomko P."/>
            <person name="Gavelis G."/>
            <person name="Widhalm J.R."/>
            <person name="Wisecaver J.H."/>
        </authorList>
    </citation>
    <scope>NUCLEOTIDE SEQUENCE</scope>
    <source>
        <strain evidence="1">ECLA1</strain>
    </source>
</reference>
<protein>
    <submittedName>
        <fullName evidence="1">Uncharacterized protein</fullName>
    </submittedName>
</protein>
<evidence type="ECO:0000313" key="1">
    <source>
        <dbReference type="EMBL" id="KAK3763028.1"/>
    </source>
</evidence>
<evidence type="ECO:0000313" key="2">
    <source>
        <dbReference type="Proteomes" id="UP001283361"/>
    </source>
</evidence>
<gene>
    <name evidence="1" type="ORF">RRG08_050142</name>
</gene>
<keyword evidence="2" id="KW-1185">Reference proteome</keyword>
<dbReference type="AlphaFoldDB" id="A0AAE0Z509"/>
<organism evidence="1 2">
    <name type="scientific">Elysia crispata</name>
    <name type="common">lettuce slug</name>
    <dbReference type="NCBI Taxonomy" id="231223"/>
    <lineage>
        <taxon>Eukaryota</taxon>
        <taxon>Metazoa</taxon>
        <taxon>Spiralia</taxon>
        <taxon>Lophotrochozoa</taxon>
        <taxon>Mollusca</taxon>
        <taxon>Gastropoda</taxon>
        <taxon>Heterobranchia</taxon>
        <taxon>Euthyneura</taxon>
        <taxon>Panpulmonata</taxon>
        <taxon>Sacoglossa</taxon>
        <taxon>Placobranchoidea</taxon>
        <taxon>Plakobranchidae</taxon>
        <taxon>Elysia</taxon>
    </lineage>
</organism>
<proteinExistence type="predicted"/>
<accession>A0AAE0Z509</accession>
<comment type="caution">
    <text evidence="1">The sequence shown here is derived from an EMBL/GenBank/DDBJ whole genome shotgun (WGS) entry which is preliminary data.</text>
</comment>
<dbReference type="EMBL" id="JAWDGP010004615">
    <property type="protein sequence ID" value="KAK3763028.1"/>
    <property type="molecule type" value="Genomic_DNA"/>
</dbReference>
<dbReference type="Proteomes" id="UP001283361">
    <property type="component" value="Unassembled WGS sequence"/>
</dbReference>